<dbReference type="RefSeq" id="WP_143563285.1">
    <property type="nucleotide sequence ID" value="NZ_BMPL01000003.1"/>
</dbReference>
<accession>A0A553JT97</accession>
<sequence>MSRLVDDAVLDYFSLLLTEDDNGKDESPIDASETISSDKFNQDRSEKLVSSAISISSREAEISVVDSSISFDDENEKRVLTQRQSTPKKMSSNELKEREPRLDKLALEQLLKPLLKSNNVKPAGKVKEAEVKIPPKVLLESNNVEPKVQAQTKLKSNVQELNEFKQALGTAFETKMGEIPPKMTKDLLETLDDEFQVLFFKVAGLTLAVPLVSLGGIVKLDRLNHIMGRPSWYKGVQTHRDSQLNVVDTCAWVMPEKYDDALAESVNYQYVVLLEDSNWGLTCESLVNSVKIMKSDVNWRSKSGKRPWLAGVVKEQMCGILHVHALIELLNSGLGSQDPVG</sequence>
<name>A0A553JT97_SHEHA</name>
<evidence type="ECO:0000256" key="1">
    <source>
        <dbReference type="SAM" id="MobiDB-lite"/>
    </source>
</evidence>
<dbReference type="InterPro" id="IPR002545">
    <property type="entry name" value="CheW-lke_dom"/>
</dbReference>
<dbReference type="InterPro" id="IPR014506">
    <property type="entry name" value="UCP020479_CheW"/>
</dbReference>
<dbReference type="SUPFAM" id="SSF50341">
    <property type="entry name" value="CheW-like"/>
    <property type="match status" value="1"/>
</dbReference>
<organism evidence="3 4">
    <name type="scientific">Shewanella hanedai</name>
    <name type="common">Alteromonas hanedai</name>
    <dbReference type="NCBI Taxonomy" id="25"/>
    <lineage>
        <taxon>Bacteria</taxon>
        <taxon>Pseudomonadati</taxon>
        <taxon>Pseudomonadota</taxon>
        <taxon>Gammaproteobacteria</taxon>
        <taxon>Alteromonadales</taxon>
        <taxon>Shewanellaceae</taxon>
        <taxon>Shewanella</taxon>
    </lineage>
</organism>
<gene>
    <name evidence="3" type="ORF">FN961_04145</name>
</gene>
<feature type="region of interest" description="Disordered" evidence="1">
    <location>
        <begin position="76"/>
        <end position="98"/>
    </location>
</feature>
<proteinExistence type="predicted"/>
<dbReference type="AlphaFoldDB" id="A0A553JT97"/>
<dbReference type="EMBL" id="VKGK01000003">
    <property type="protein sequence ID" value="TRY15674.1"/>
    <property type="molecule type" value="Genomic_DNA"/>
</dbReference>
<dbReference type="InterPro" id="IPR036061">
    <property type="entry name" value="CheW-like_dom_sf"/>
</dbReference>
<dbReference type="GO" id="GO:0007165">
    <property type="term" value="P:signal transduction"/>
    <property type="evidence" value="ECO:0007669"/>
    <property type="project" value="InterPro"/>
</dbReference>
<feature type="domain" description="CheW-like" evidence="2">
    <location>
        <begin position="194"/>
        <end position="332"/>
    </location>
</feature>
<evidence type="ECO:0000259" key="2">
    <source>
        <dbReference type="PROSITE" id="PS50851"/>
    </source>
</evidence>
<evidence type="ECO:0000313" key="3">
    <source>
        <dbReference type="EMBL" id="TRY15674.1"/>
    </source>
</evidence>
<dbReference type="PROSITE" id="PS50851">
    <property type="entry name" value="CHEW"/>
    <property type="match status" value="1"/>
</dbReference>
<protein>
    <submittedName>
        <fullName evidence="3">Chemotaxis protein CheW</fullName>
    </submittedName>
</protein>
<keyword evidence="4" id="KW-1185">Reference proteome</keyword>
<feature type="compositionally biased region" description="Polar residues" evidence="1">
    <location>
        <begin position="81"/>
        <end position="93"/>
    </location>
</feature>
<dbReference type="PIRSF" id="PIRSF020479">
    <property type="entry name" value="UCP020479_CheW"/>
    <property type="match status" value="1"/>
</dbReference>
<dbReference type="OrthoDB" id="5565759at2"/>
<dbReference type="Pfam" id="PF01584">
    <property type="entry name" value="CheW"/>
    <property type="match status" value="1"/>
</dbReference>
<feature type="region of interest" description="Disordered" evidence="1">
    <location>
        <begin position="21"/>
        <end position="41"/>
    </location>
</feature>
<dbReference type="GO" id="GO:0006935">
    <property type="term" value="P:chemotaxis"/>
    <property type="evidence" value="ECO:0007669"/>
    <property type="project" value="InterPro"/>
</dbReference>
<dbReference type="SMART" id="SM00260">
    <property type="entry name" value="CheW"/>
    <property type="match status" value="1"/>
</dbReference>
<comment type="caution">
    <text evidence="3">The sequence shown here is derived from an EMBL/GenBank/DDBJ whole genome shotgun (WGS) entry which is preliminary data.</text>
</comment>
<reference evidence="4" key="1">
    <citation type="submission" date="2019-07" db="EMBL/GenBank/DDBJ databases">
        <title>Shewanella sp. YLB-08 draft genomic sequence.</title>
        <authorList>
            <person name="Yu L."/>
        </authorList>
    </citation>
    <scope>NUCLEOTIDE SEQUENCE [LARGE SCALE GENOMIC DNA]</scope>
    <source>
        <strain evidence="4">JCM 20706</strain>
    </source>
</reference>
<dbReference type="Proteomes" id="UP000318126">
    <property type="component" value="Unassembled WGS sequence"/>
</dbReference>
<evidence type="ECO:0000313" key="4">
    <source>
        <dbReference type="Proteomes" id="UP000318126"/>
    </source>
</evidence>